<sequence length="149" mass="16221">MGNHSGVIFHPASAALHLLLRTASTYYQLALDRERKSQPSRKQSALLFCASARNSCLLAEIELQISVESGRMYETNACWDIGRETASPPYFLAGGNPVYHVITRRTRQKRPGMPGAFPLSLAGTNRTEPKGSSDRSGSFELPPAATPTS</sequence>
<dbReference type="AlphaFoldDB" id="A0A370BN09"/>
<organism evidence="2 3">
    <name type="scientific">Aspergillus niger ATCC 13496</name>
    <dbReference type="NCBI Taxonomy" id="1353008"/>
    <lineage>
        <taxon>Eukaryota</taxon>
        <taxon>Fungi</taxon>
        <taxon>Dikarya</taxon>
        <taxon>Ascomycota</taxon>
        <taxon>Pezizomycotina</taxon>
        <taxon>Eurotiomycetes</taxon>
        <taxon>Eurotiomycetidae</taxon>
        <taxon>Eurotiales</taxon>
        <taxon>Aspergillaceae</taxon>
        <taxon>Aspergillus</taxon>
        <taxon>Aspergillus subgen. Circumdati</taxon>
    </lineage>
</organism>
<protein>
    <submittedName>
        <fullName evidence="2">Uncharacterized protein</fullName>
    </submittedName>
</protein>
<evidence type="ECO:0000313" key="2">
    <source>
        <dbReference type="EMBL" id="RDH14451.1"/>
    </source>
</evidence>
<dbReference type="Proteomes" id="UP000253845">
    <property type="component" value="Unassembled WGS sequence"/>
</dbReference>
<proteinExistence type="predicted"/>
<feature type="region of interest" description="Disordered" evidence="1">
    <location>
        <begin position="106"/>
        <end position="149"/>
    </location>
</feature>
<name>A0A370BN09_ASPNG</name>
<gene>
    <name evidence="2" type="ORF">M747DRAFT_270175</name>
</gene>
<evidence type="ECO:0000313" key="3">
    <source>
        <dbReference type="Proteomes" id="UP000253845"/>
    </source>
</evidence>
<dbReference type="VEuPathDB" id="FungiDB:M747DRAFT_270175"/>
<dbReference type="EMBL" id="KZ851966">
    <property type="protein sequence ID" value="RDH14451.1"/>
    <property type="molecule type" value="Genomic_DNA"/>
</dbReference>
<accession>A0A370BN09</accession>
<reference evidence="2 3" key="1">
    <citation type="submission" date="2018-07" db="EMBL/GenBank/DDBJ databases">
        <title>Section-level genome sequencing of Aspergillus section Nigri to investigate inter- and intra-species variation.</title>
        <authorList>
            <consortium name="DOE Joint Genome Institute"/>
            <person name="Vesth T.C."/>
            <person name="Nybo J.L."/>
            <person name="Theobald S."/>
            <person name="Frisvad J.C."/>
            <person name="Larsen T.O."/>
            <person name="Nielsen K.F."/>
            <person name="Hoof J.B."/>
            <person name="Brandl J."/>
            <person name="Salamov A."/>
            <person name="Riley R."/>
            <person name="Gladden J.M."/>
            <person name="Phatale P."/>
            <person name="Nielsen M.T."/>
            <person name="Lyhne E.K."/>
            <person name="Kogle M.E."/>
            <person name="Strasser K."/>
            <person name="McDonnell E."/>
            <person name="Barry K."/>
            <person name="Clum A."/>
            <person name="Chen C."/>
            <person name="Nolan M."/>
            <person name="Sandor L."/>
            <person name="Kuo A."/>
            <person name="Lipzen A."/>
            <person name="Hainaut M."/>
            <person name="Drula E."/>
            <person name="Tsang A."/>
            <person name="Magnuson J.K."/>
            <person name="Henrissat B."/>
            <person name="Wiebenga A."/>
            <person name="Simmons B.A."/>
            <person name="Makela M.R."/>
            <person name="De vries R.P."/>
            <person name="Grigoriev I.V."/>
            <person name="Mortensen U.H."/>
            <person name="Baker S.E."/>
            <person name="Andersen M.R."/>
        </authorList>
    </citation>
    <scope>NUCLEOTIDE SEQUENCE [LARGE SCALE GENOMIC DNA]</scope>
    <source>
        <strain evidence="2 3">ATCC 13496</strain>
    </source>
</reference>
<evidence type="ECO:0000256" key="1">
    <source>
        <dbReference type="SAM" id="MobiDB-lite"/>
    </source>
</evidence>
<feature type="non-terminal residue" evidence="2">
    <location>
        <position position="149"/>
    </location>
</feature>